<comment type="caution">
    <text evidence="1">The sequence shown here is derived from an EMBL/GenBank/DDBJ whole genome shotgun (WGS) entry which is preliminary data.</text>
</comment>
<evidence type="ECO:0000313" key="1">
    <source>
        <dbReference type="EMBL" id="GAA1189969.1"/>
    </source>
</evidence>
<proteinExistence type="predicted"/>
<organism evidence="1 2">
    <name type="scientific">Streptomyces hebeiensis</name>
    <dbReference type="NCBI Taxonomy" id="229486"/>
    <lineage>
        <taxon>Bacteria</taxon>
        <taxon>Bacillati</taxon>
        <taxon>Actinomycetota</taxon>
        <taxon>Actinomycetes</taxon>
        <taxon>Kitasatosporales</taxon>
        <taxon>Streptomycetaceae</taxon>
        <taxon>Streptomyces</taxon>
    </lineage>
</organism>
<protein>
    <submittedName>
        <fullName evidence="1">Uncharacterized protein</fullName>
    </submittedName>
</protein>
<gene>
    <name evidence="1" type="ORF">GCM10009654_54330</name>
</gene>
<sequence>MTTAQHLAVIERLRARAFPARRGPSDVGTSGPGYHLAELARGDGLGDDDGTRRADEADQFDAEHAALAEILTLRFGEPWYMSTWSVQVRGGEGEEIPEPWRELSGGPRFLYLWRVEDRWLAIGLAEADEERPFRLLAVVTATDPP</sequence>
<name>A0ABN1V4I2_9ACTN</name>
<dbReference type="RefSeq" id="WP_344282034.1">
    <property type="nucleotide sequence ID" value="NZ_BAAAKV010000060.1"/>
</dbReference>
<dbReference type="EMBL" id="BAAAKV010000060">
    <property type="protein sequence ID" value="GAA1189969.1"/>
    <property type="molecule type" value="Genomic_DNA"/>
</dbReference>
<accession>A0ABN1V4I2</accession>
<reference evidence="1 2" key="1">
    <citation type="journal article" date="2019" name="Int. J. Syst. Evol. Microbiol.">
        <title>The Global Catalogue of Microorganisms (GCM) 10K type strain sequencing project: providing services to taxonomists for standard genome sequencing and annotation.</title>
        <authorList>
            <consortium name="The Broad Institute Genomics Platform"/>
            <consortium name="The Broad Institute Genome Sequencing Center for Infectious Disease"/>
            <person name="Wu L."/>
            <person name="Ma J."/>
        </authorList>
    </citation>
    <scope>NUCLEOTIDE SEQUENCE [LARGE SCALE GENOMIC DNA]</scope>
    <source>
        <strain evidence="1 2">JCM 12696</strain>
    </source>
</reference>
<evidence type="ECO:0000313" key="2">
    <source>
        <dbReference type="Proteomes" id="UP001501371"/>
    </source>
</evidence>
<keyword evidence="2" id="KW-1185">Reference proteome</keyword>
<dbReference type="Proteomes" id="UP001501371">
    <property type="component" value="Unassembled WGS sequence"/>
</dbReference>